<dbReference type="PANTHER" id="PTHR23044:SF61">
    <property type="entry name" value="3'-5' EXORIBONUCLEASE 1-RELATED"/>
    <property type="match status" value="1"/>
</dbReference>
<dbReference type="InterPro" id="IPR047201">
    <property type="entry name" value="ERI-1_3'hExo-like"/>
</dbReference>
<keyword evidence="2" id="KW-0378">Hydrolase</keyword>
<name>A0ABS4F0Y4_9CLOT</name>
<evidence type="ECO:0000313" key="5">
    <source>
        <dbReference type="EMBL" id="MBP1889914.1"/>
    </source>
</evidence>
<gene>
    <name evidence="5" type="ORF">J2Z53_001497</name>
</gene>
<evidence type="ECO:0000256" key="1">
    <source>
        <dbReference type="ARBA" id="ARBA00022722"/>
    </source>
</evidence>
<dbReference type="Pfam" id="PF00929">
    <property type="entry name" value="RNase_T"/>
    <property type="match status" value="1"/>
</dbReference>
<dbReference type="RefSeq" id="WP_209796795.1">
    <property type="nucleotide sequence ID" value="NZ_JAGGJZ010000003.1"/>
</dbReference>
<dbReference type="EMBL" id="JAGGJZ010000003">
    <property type="protein sequence ID" value="MBP1889914.1"/>
    <property type="molecule type" value="Genomic_DNA"/>
</dbReference>
<dbReference type="Gene3D" id="3.30.420.10">
    <property type="entry name" value="Ribonuclease H-like superfamily/Ribonuclease H"/>
    <property type="match status" value="1"/>
</dbReference>
<dbReference type="InterPro" id="IPR012337">
    <property type="entry name" value="RNaseH-like_sf"/>
</dbReference>
<evidence type="ECO:0000259" key="4">
    <source>
        <dbReference type="SMART" id="SM00479"/>
    </source>
</evidence>
<dbReference type="PANTHER" id="PTHR23044">
    <property type="entry name" value="3'-5' EXONUCLEASE ERI1-RELATED"/>
    <property type="match status" value="1"/>
</dbReference>
<dbReference type="InterPro" id="IPR051274">
    <property type="entry name" value="3-5_Exoribonuclease"/>
</dbReference>
<dbReference type="SMART" id="SM00479">
    <property type="entry name" value="EXOIII"/>
    <property type="match status" value="1"/>
</dbReference>
<feature type="domain" description="Exonuclease" evidence="4">
    <location>
        <begin position="167"/>
        <end position="342"/>
    </location>
</feature>
<keyword evidence="3 5" id="KW-0269">Exonuclease</keyword>
<evidence type="ECO:0000256" key="3">
    <source>
        <dbReference type="ARBA" id="ARBA00022839"/>
    </source>
</evidence>
<accession>A0ABS4F0Y4</accession>
<dbReference type="InterPro" id="IPR013520">
    <property type="entry name" value="Ribonucl_H"/>
</dbReference>
<comment type="caution">
    <text evidence="5">The sequence shown here is derived from an EMBL/GenBank/DDBJ whole genome shotgun (WGS) entry which is preliminary data.</text>
</comment>
<sequence>MNNQIEAYYYIDGRSPNYYLQYLIKDVKNSKVLIKIRKKLKEENFKVAYYHGLYYVCKNILSLIALKEIAGDSKIIFYTNQKDLVHKINNKKFFIKNQYDYINFFLNKFYSYECKEIKNIKEIIYKEKKPSIKLYIKCKKAGKEYKKLIKRNSTLIKLNKYLNSAEKLIFFDFEMNCVGNFKDVEIISIGAVKTTLDGKILSQFYSCIKPKNIYKLTNKCIEITSLKQEEIDNAKSFESVFKEFEKWCGNKRNLFLYWGGNDISVLKNDSNRIKENIKIVNNIINFNIDYQEVLCKDILNLNNFLSLKNAVLKYNLDFHGLQHNALDDSYNLSKLYFNEIKRR</sequence>
<keyword evidence="1" id="KW-0540">Nuclease</keyword>
<dbReference type="SUPFAM" id="SSF53098">
    <property type="entry name" value="Ribonuclease H-like"/>
    <property type="match status" value="1"/>
</dbReference>
<organism evidence="5 6">
    <name type="scientific">Clostridium moniliforme</name>
    <dbReference type="NCBI Taxonomy" id="39489"/>
    <lineage>
        <taxon>Bacteria</taxon>
        <taxon>Bacillati</taxon>
        <taxon>Bacillota</taxon>
        <taxon>Clostridia</taxon>
        <taxon>Eubacteriales</taxon>
        <taxon>Clostridiaceae</taxon>
        <taxon>Clostridium</taxon>
    </lineage>
</organism>
<evidence type="ECO:0000256" key="2">
    <source>
        <dbReference type="ARBA" id="ARBA00022801"/>
    </source>
</evidence>
<proteinExistence type="predicted"/>
<evidence type="ECO:0000313" key="6">
    <source>
        <dbReference type="Proteomes" id="UP000783390"/>
    </source>
</evidence>
<dbReference type="GO" id="GO:0004527">
    <property type="term" value="F:exonuclease activity"/>
    <property type="evidence" value="ECO:0007669"/>
    <property type="project" value="UniProtKB-KW"/>
</dbReference>
<reference evidence="5 6" key="1">
    <citation type="submission" date="2021-03" db="EMBL/GenBank/DDBJ databases">
        <title>Genomic Encyclopedia of Type Strains, Phase IV (KMG-IV): sequencing the most valuable type-strain genomes for metagenomic binning, comparative biology and taxonomic classification.</title>
        <authorList>
            <person name="Goeker M."/>
        </authorList>
    </citation>
    <scope>NUCLEOTIDE SEQUENCE [LARGE SCALE GENOMIC DNA]</scope>
    <source>
        <strain evidence="5 6">DSM 3984</strain>
    </source>
</reference>
<dbReference type="InterPro" id="IPR036397">
    <property type="entry name" value="RNaseH_sf"/>
</dbReference>
<dbReference type="Proteomes" id="UP000783390">
    <property type="component" value="Unassembled WGS sequence"/>
</dbReference>
<protein>
    <submittedName>
        <fullName evidence="5">Inhibitor of KinA sporulation pathway (Predicted exonuclease)</fullName>
    </submittedName>
</protein>
<keyword evidence="6" id="KW-1185">Reference proteome</keyword>
<dbReference type="CDD" id="cd06133">
    <property type="entry name" value="ERI-1_3'hExo_like"/>
    <property type="match status" value="1"/>
</dbReference>